<evidence type="ECO:0000313" key="2">
    <source>
        <dbReference type="Proteomes" id="UP000193355"/>
    </source>
</evidence>
<evidence type="ECO:0000313" key="1">
    <source>
        <dbReference type="EMBL" id="SMG19569.1"/>
    </source>
</evidence>
<accession>A0A1X7IYR6</accession>
<dbReference type="EMBL" id="FXBB01000006">
    <property type="protein sequence ID" value="SMG19569.1"/>
    <property type="molecule type" value="Genomic_DNA"/>
</dbReference>
<dbReference type="Pfam" id="PF01904">
    <property type="entry name" value="DUF72"/>
    <property type="match status" value="1"/>
</dbReference>
<dbReference type="Gene3D" id="3.20.20.410">
    <property type="entry name" value="Protein of unknown function UPF0759"/>
    <property type="match status" value="1"/>
</dbReference>
<reference evidence="2" key="1">
    <citation type="submission" date="2017-04" db="EMBL/GenBank/DDBJ databases">
        <authorList>
            <person name="Varghese N."/>
            <person name="Submissions S."/>
        </authorList>
    </citation>
    <scope>NUCLEOTIDE SEQUENCE [LARGE SCALE GENOMIC DNA]</scope>
    <source>
        <strain evidence="2">USBA 82</strain>
    </source>
</reference>
<dbReference type="STRING" id="561720.SAMN06275492_10623"/>
<protein>
    <submittedName>
        <fullName evidence="1">Uncharacterized conserved protein YecE, DUF72 family</fullName>
    </submittedName>
</protein>
<proteinExistence type="predicted"/>
<dbReference type="InterPro" id="IPR002763">
    <property type="entry name" value="DUF72"/>
</dbReference>
<gene>
    <name evidence="1" type="ORF">SAMN06275492_10623</name>
</gene>
<dbReference type="PANTHER" id="PTHR30348:SF13">
    <property type="entry name" value="UPF0759 PROTEIN YUNF"/>
    <property type="match status" value="1"/>
</dbReference>
<keyword evidence="2" id="KW-1185">Reference proteome</keyword>
<dbReference type="RefSeq" id="WP_085544022.1">
    <property type="nucleotide sequence ID" value="NZ_FXBB01000006.1"/>
</dbReference>
<dbReference type="PANTHER" id="PTHR30348">
    <property type="entry name" value="UNCHARACTERIZED PROTEIN YECE"/>
    <property type="match status" value="1"/>
</dbReference>
<dbReference type="InterPro" id="IPR036520">
    <property type="entry name" value="UPF0759_sf"/>
</dbReference>
<dbReference type="AlphaFoldDB" id="A0A1X7IYR6"/>
<name>A0A1X7IYR6_9BACT</name>
<dbReference type="SUPFAM" id="SSF117396">
    <property type="entry name" value="TM1631-like"/>
    <property type="match status" value="1"/>
</dbReference>
<sequence>MINVRIGTCSWADRQLLSSGWYPPSAKDGESRLGHYSSCFDTVEVDSTFYAIPDITDVYRWASWTSPGFIFNVKAYGLFTFHSVQWTSLPRWVRDEIGLCEEKRIDFKKIPRSIRLELWHQFSESIMPLHKVGKLGYVLFQLPPWASFSDRMMVYLDRVVEEARPFKIAFEVRNSTWLDKGNRDVFFERLRGHNIAYVAVDEPSLPWTVPAVVEPTASWGSVVRFHGRNKEAWDRGSYVGEKFRYLYSRKELEEWKEPVLGLAKKVDRLFLMFNNCWSDYSVRSASLMQDITGQPRFGSQGELDLR</sequence>
<dbReference type="Proteomes" id="UP000193355">
    <property type="component" value="Unassembled WGS sequence"/>
</dbReference>
<organism evidence="1 2">
    <name type="scientific">Dethiosulfovibrio salsuginis</name>
    <dbReference type="NCBI Taxonomy" id="561720"/>
    <lineage>
        <taxon>Bacteria</taxon>
        <taxon>Thermotogati</taxon>
        <taxon>Synergistota</taxon>
        <taxon>Synergistia</taxon>
        <taxon>Synergistales</taxon>
        <taxon>Dethiosulfovibrionaceae</taxon>
        <taxon>Dethiosulfovibrio</taxon>
    </lineage>
</organism>
<dbReference type="OrthoDB" id="9780310at2"/>